<protein>
    <submittedName>
        <fullName evidence="1">42703_t:CDS:1</fullName>
    </submittedName>
</protein>
<sequence>MDPKRNIEVLKEIRNISHIAIQQEQAIQREQKIKKAKKVHSKTTDLVSGYQEQNLESGQSGLTNTICTIMLVDKLTTDEMQTITNMKKNNKLSIEVPILEAKAKTDKGETITNVETNEETCTQIEIEKSEREGLDHRSNNRTARIEYI</sequence>
<name>A0ABN7W537_GIGMA</name>
<accession>A0ABN7W537</accession>
<comment type="caution">
    <text evidence="1">The sequence shown here is derived from an EMBL/GenBank/DDBJ whole genome shotgun (WGS) entry which is preliminary data.</text>
</comment>
<dbReference type="EMBL" id="CAJVQB010031099">
    <property type="protein sequence ID" value="CAG8816453.1"/>
    <property type="molecule type" value="Genomic_DNA"/>
</dbReference>
<evidence type="ECO:0000313" key="1">
    <source>
        <dbReference type="EMBL" id="CAG8816453.1"/>
    </source>
</evidence>
<keyword evidence="2" id="KW-1185">Reference proteome</keyword>
<gene>
    <name evidence="1" type="ORF">GMARGA_LOCUS26545</name>
</gene>
<organism evidence="1 2">
    <name type="scientific">Gigaspora margarita</name>
    <dbReference type="NCBI Taxonomy" id="4874"/>
    <lineage>
        <taxon>Eukaryota</taxon>
        <taxon>Fungi</taxon>
        <taxon>Fungi incertae sedis</taxon>
        <taxon>Mucoromycota</taxon>
        <taxon>Glomeromycotina</taxon>
        <taxon>Glomeromycetes</taxon>
        <taxon>Diversisporales</taxon>
        <taxon>Gigasporaceae</taxon>
        <taxon>Gigaspora</taxon>
    </lineage>
</organism>
<proteinExistence type="predicted"/>
<reference evidence="1 2" key="1">
    <citation type="submission" date="2021-06" db="EMBL/GenBank/DDBJ databases">
        <authorList>
            <person name="Kallberg Y."/>
            <person name="Tangrot J."/>
            <person name="Rosling A."/>
        </authorList>
    </citation>
    <scope>NUCLEOTIDE SEQUENCE [LARGE SCALE GENOMIC DNA]</scope>
    <source>
        <strain evidence="1 2">120-4 pot B 10/14</strain>
    </source>
</reference>
<evidence type="ECO:0000313" key="2">
    <source>
        <dbReference type="Proteomes" id="UP000789901"/>
    </source>
</evidence>
<dbReference type="Proteomes" id="UP000789901">
    <property type="component" value="Unassembled WGS sequence"/>
</dbReference>